<evidence type="ECO:0000313" key="2">
    <source>
        <dbReference type="Proteomes" id="UP001239111"/>
    </source>
</evidence>
<name>A0ACC2P0F7_9HYME</name>
<protein>
    <submittedName>
        <fullName evidence="1">Uncharacterized protein</fullName>
    </submittedName>
</protein>
<keyword evidence="2" id="KW-1185">Reference proteome</keyword>
<comment type="caution">
    <text evidence="1">The sequence shown here is derived from an EMBL/GenBank/DDBJ whole genome shotgun (WGS) entry which is preliminary data.</text>
</comment>
<dbReference type="Proteomes" id="UP001239111">
    <property type="component" value="Chromosome 2"/>
</dbReference>
<reference evidence="1" key="1">
    <citation type="submission" date="2023-04" db="EMBL/GenBank/DDBJ databases">
        <title>A chromosome-level genome assembly of the parasitoid wasp Eretmocerus hayati.</title>
        <authorList>
            <person name="Zhong Y."/>
            <person name="Liu S."/>
            <person name="Liu Y."/>
        </authorList>
    </citation>
    <scope>NUCLEOTIDE SEQUENCE</scope>
    <source>
        <strain evidence="1">ZJU_SS_LIU_2023</strain>
    </source>
</reference>
<dbReference type="EMBL" id="CM056742">
    <property type="protein sequence ID" value="KAJ8676910.1"/>
    <property type="molecule type" value="Genomic_DNA"/>
</dbReference>
<evidence type="ECO:0000313" key="1">
    <source>
        <dbReference type="EMBL" id="KAJ8676910.1"/>
    </source>
</evidence>
<gene>
    <name evidence="1" type="ORF">QAD02_012697</name>
</gene>
<accession>A0ACC2P0F7</accession>
<sequence>MNGRKILMIEWGKLRFIDSLSHMPMELAALPKAFGLTETKGFYPHKLEPTDERGNDGRYPDPEAHDPGRMSPEKREEFYTWYASGHKLLRESSNDVARSTDNGCQARENEEYFERNKKFGEIRISRDLGV</sequence>
<organism evidence="1 2">
    <name type="scientific">Eretmocerus hayati</name>
    <dbReference type="NCBI Taxonomy" id="131215"/>
    <lineage>
        <taxon>Eukaryota</taxon>
        <taxon>Metazoa</taxon>
        <taxon>Ecdysozoa</taxon>
        <taxon>Arthropoda</taxon>
        <taxon>Hexapoda</taxon>
        <taxon>Insecta</taxon>
        <taxon>Pterygota</taxon>
        <taxon>Neoptera</taxon>
        <taxon>Endopterygota</taxon>
        <taxon>Hymenoptera</taxon>
        <taxon>Apocrita</taxon>
        <taxon>Proctotrupomorpha</taxon>
        <taxon>Chalcidoidea</taxon>
        <taxon>Aphelinidae</taxon>
        <taxon>Aphelininae</taxon>
        <taxon>Eretmocerus</taxon>
    </lineage>
</organism>
<proteinExistence type="predicted"/>